<evidence type="ECO:0000259" key="10">
    <source>
        <dbReference type="Pfam" id="PF08264"/>
    </source>
</evidence>
<comment type="subunit">
    <text evidence="8">Monomer.</text>
</comment>
<name>A0ABU5NE45_9RICK</name>
<feature type="domain" description="Aminoacyl-tRNA synthetase class Ia" evidence="9">
    <location>
        <begin position="16"/>
        <end position="587"/>
    </location>
</feature>
<dbReference type="InterPro" id="IPR009080">
    <property type="entry name" value="tRNAsynth_Ia_anticodon-bd"/>
</dbReference>
<gene>
    <name evidence="8" type="primary">valS</name>
    <name evidence="11" type="ORF">Megvenef_01403</name>
</gene>
<feature type="short sequence motif" description="'HIGH' region" evidence="8">
    <location>
        <begin position="46"/>
        <end position="56"/>
    </location>
</feature>
<dbReference type="EC" id="6.1.1.9" evidence="8"/>
<dbReference type="InterPro" id="IPR009008">
    <property type="entry name" value="Val/Leu/Ile-tRNA-synth_edit"/>
</dbReference>
<evidence type="ECO:0000313" key="12">
    <source>
        <dbReference type="Proteomes" id="UP001291687"/>
    </source>
</evidence>
<comment type="caution">
    <text evidence="11">The sequence shown here is derived from an EMBL/GenBank/DDBJ whole genome shotgun (WGS) entry which is preliminary data.</text>
</comment>
<dbReference type="CDD" id="cd07962">
    <property type="entry name" value="Anticodon_Ia_Val"/>
    <property type="match status" value="1"/>
</dbReference>
<comment type="function">
    <text evidence="8">Catalyzes the attachment of valine to tRNA(Val). As ValRS can inadvertently accommodate and process structurally similar amino acids such as threonine, to avoid such errors, it has a 'posttransfer' editing activity that hydrolyzes mischarged Thr-tRNA(Val) in a tRNA-dependent manner.</text>
</comment>
<dbReference type="NCBIfam" id="TIGR00422">
    <property type="entry name" value="valS"/>
    <property type="match status" value="1"/>
</dbReference>
<dbReference type="InterPro" id="IPR014729">
    <property type="entry name" value="Rossmann-like_a/b/a_fold"/>
</dbReference>
<accession>A0ABU5NE45</accession>
<feature type="domain" description="Methionyl/Valyl/Leucyl/Isoleucyl-tRNA synthetase anticodon-binding" evidence="10">
    <location>
        <begin position="638"/>
        <end position="785"/>
    </location>
</feature>
<dbReference type="SUPFAM" id="SSF47323">
    <property type="entry name" value="Anticodon-binding domain of a subclass of class I aminoacyl-tRNA synthetases"/>
    <property type="match status" value="1"/>
</dbReference>
<dbReference type="InterPro" id="IPR002303">
    <property type="entry name" value="Valyl-tRNA_ligase"/>
</dbReference>
<proteinExistence type="inferred from homology"/>
<dbReference type="EMBL" id="JARJFB010000134">
    <property type="protein sequence ID" value="MEA0971425.1"/>
    <property type="molecule type" value="Genomic_DNA"/>
</dbReference>
<keyword evidence="1 8" id="KW-0963">Cytoplasm</keyword>
<organism evidence="11 12">
    <name type="scientific">Candidatus Megaera venefica</name>
    <dbReference type="NCBI Taxonomy" id="2055910"/>
    <lineage>
        <taxon>Bacteria</taxon>
        <taxon>Pseudomonadati</taxon>
        <taxon>Pseudomonadota</taxon>
        <taxon>Alphaproteobacteria</taxon>
        <taxon>Rickettsiales</taxon>
        <taxon>Rickettsiaceae</taxon>
        <taxon>Candidatus Megaera</taxon>
    </lineage>
</organism>
<evidence type="ECO:0000256" key="7">
    <source>
        <dbReference type="ARBA" id="ARBA00047552"/>
    </source>
</evidence>
<evidence type="ECO:0000256" key="6">
    <source>
        <dbReference type="ARBA" id="ARBA00023146"/>
    </source>
</evidence>
<comment type="catalytic activity">
    <reaction evidence="7 8">
        <text>tRNA(Val) + L-valine + ATP = L-valyl-tRNA(Val) + AMP + diphosphate</text>
        <dbReference type="Rhea" id="RHEA:10704"/>
        <dbReference type="Rhea" id="RHEA-COMP:9672"/>
        <dbReference type="Rhea" id="RHEA-COMP:9708"/>
        <dbReference type="ChEBI" id="CHEBI:30616"/>
        <dbReference type="ChEBI" id="CHEBI:33019"/>
        <dbReference type="ChEBI" id="CHEBI:57762"/>
        <dbReference type="ChEBI" id="CHEBI:78442"/>
        <dbReference type="ChEBI" id="CHEBI:78537"/>
        <dbReference type="ChEBI" id="CHEBI:456215"/>
        <dbReference type="EC" id="6.1.1.9"/>
    </reaction>
</comment>
<dbReference type="NCBIfam" id="NF009687">
    <property type="entry name" value="PRK13208.1"/>
    <property type="match status" value="1"/>
</dbReference>
<keyword evidence="3 8" id="KW-0547">Nucleotide-binding</keyword>
<evidence type="ECO:0000256" key="3">
    <source>
        <dbReference type="ARBA" id="ARBA00022741"/>
    </source>
</evidence>
<dbReference type="InterPro" id="IPR013155">
    <property type="entry name" value="M/V/L/I-tRNA-synth_anticd-bd"/>
</dbReference>
<dbReference type="Gene3D" id="3.40.50.620">
    <property type="entry name" value="HUPs"/>
    <property type="match status" value="2"/>
</dbReference>
<dbReference type="HAMAP" id="MF_02005">
    <property type="entry name" value="Val_tRNA_synth_type2"/>
    <property type="match status" value="1"/>
</dbReference>
<keyword evidence="2 8" id="KW-0436">Ligase</keyword>
<protein>
    <recommendedName>
        <fullName evidence="8">Valine--tRNA ligase</fullName>
        <ecNumber evidence="8">6.1.1.9</ecNumber>
    </recommendedName>
    <alternativeName>
        <fullName evidence="8">Valyl-tRNA synthetase</fullName>
        <shortName evidence="8">ValRS</shortName>
    </alternativeName>
</protein>
<dbReference type="SUPFAM" id="SSF52374">
    <property type="entry name" value="Nucleotidylyl transferase"/>
    <property type="match status" value="1"/>
</dbReference>
<sequence length="838" mass="96652">MVEFPSKYKFSDSEKKWQQFWQKQGVYLWDRNETRDRTYVVDTPPPTVSGQLHIGHVYSYTHTDFIVRYQRMKGMNIFYPMGFDDNGLPTERLVEAKRKVRASSMNREEFIAICQDVVEVEEAKFHDLFNRIALSVDWNIEYRTISPISCKISQMSFLDLIQKEQIYRDSQPMLWDPVDQTALAQADIEDHEKTTFMNDIQFTTEDGKPIIIATTRPELLPACVAVLFHPDDTRYNKLAGKFAISPLFSVKVPLLADDMVDPVKGTGLVMCCTFGDQTDILWWRKHKLPTKIIFSKWGTIAGIEFDDTCMDKEKAEKFAMEIVGMKIIQAREKIIELLKNEGLLSSQTERIQTVKCAERSGSPLEILTTPQWFIKAVNHKDELAKRSNELNWHPYSMKIKLDSWIQGVSLDWCISRQRYFGVPFPVWYSKRRGEEGKILLAKPEQLPVDPLRDLPIGYAREEVEADKDVMDTWSTSSVSPQLSSHGIAQGFMVDQERHKALFPADLRPQAHEILRTWAYYTLLKSHLHENTLPWKNIMISGWCLAEDRSKMSKSKGNVLVPDALLEQFGADVVRYWSASSRLGADTAYSVDAMNNGKRLVNKLWNAAKFVSQHFDKIPSEYKNVELSELKDKICCDFDKYFITRLSSLVSAATSEFEKYEYAGAMDHTEQFFWFLFCDNYLEITKTRAYDEENKNAAGALSARLTLYHSLKIILKLFAPFLPHITEELYQLLYTTDDSIHRRGSWPVLDLVFNGVDKSSKQLIEVLEMVRKVKAKDNLSIKAPISYIEIAGKKSLSDDLITDLQNVTSTMEIRFVSELSSKEQELKTEIIEINVVYSK</sequence>
<dbReference type="Pfam" id="PF08264">
    <property type="entry name" value="Anticodon_1"/>
    <property type="match status" value="1"/>
</dbReference>
<dbReference type="PROSITE" id="PS00178">
    <property type="entry name" value="AA_TRNA_LIGASE_I"/>
    <property type="match status" value="1"/>
</dbReference>
<dbReference type="InterPro" id="IPR001412">
    <property type="entry name" value="aa-tRNA-synth_I_CS"/>
</dbReference>
<dbReference type="InterPro" id="IPR033705">
    <property type="entry name" value="Anticodon_Ia_Val"/>
</dbReference>
<keyword evidence="12" id="KW-1185">Reference proteome</keyword>
<dbReference type="InterPro" id="IPR002300">
    <property type="entry name" value="aa-tRNA-synth_Ia"/>
</dbReference>
<dbReference type="InterPro" id="IPR022874">
    <property type="entry name" value="Valine-tRNA_ligase_type_2"/>
</dbReference>
<evidence type="ECO:0000256" key="1">
    <source>
        <dbReference type="ARBA" id="ARBA00022490"/>
    </source>
</evidence>
<evidence type="ECO:0000256" key="4">
    <source>
        <dbReference type="ARBA" id="ARBA00022840"/>
    </source>
</evidence>
<evidence type="ECO:0000313" key="11">
    <source>
        <dbReference type="EMBL" id="MEA0971425.1"/>
    </source>
</evidence>
<feature type="binding site" evidence="8">
    <location>
        <position position="553"/>
    </location>
    <ligand>
        <name>ATP</name>
        <dbReference type="ChEBI" id="CHEBI:30616"/>
    </ligand>
</feature>
<dbReference type="SUPFAM" id="SSF50677">
    <property type="entry name" value="ValRS/IleRS/LeuRS editing domain"/>
    <property type="match status" value="1"/>
</dbReference>
<reference evidence="11 12" key="1">
    <citation type="submission" date="2023-03" db="EMBL/GenBank/DDBJ databases">
        <title>Host association and intracellularity evolved multiple times independently in the Rickettsiales.</title>
        <authorList>
            <person name="Castelli M."/>
            <person name="Nardi T."/>
            <person name="Gammuto L."/>
            <person name="Bellinzona G."/>
            <person name="Sabaneyeva E."/>
            <person name="Potekhin A."/>
            <person name="Serra V."/>
            <person name="Petroni G."/>
            <person name="Sassera D."/>
        </authorList>
    </citation>
    <scope>NUCLEOTIDE SEQUENCE [LARGE SCALE GENOMIC DNA]</scope>
    <source>
        <strain evidence="11 12">Sr 2-6</strain>
    </source>
</reference>
<comment type="similarity">
    <text evidence="8">Belongs to the class-I aminoacyl-tRNA synthetase family. ValS type 2 subfamily.</text>
</comment>
<feature type="short sequence motif" description="'KMSKS' region" evidence="8">
    <location>
        <begin position="550"/>
        <end position="554"/>
    </location>
</feature>
<keyword evidence="4 8" id="KW-0067">ATP-binding</keyword>
<dbReference type="Gene3D" id="1.10.730.10">
    <property type="entry name" value="Isoleucyl-tRNA Synthetase, Domain 1"/>
    <property type="match status" value="1"/>
</dbReference>
<dbReference type="PANTHER" id="PTHR11946:SF93">
    <property type="entry name" value="VALINE--TRNA LIGASE, CHLOROPLASTIC_MITOCHONDRIAL 2"/>
    <property type="match status" value="1"/>
</dbReference>
<evidence type="ECO:0000259" key="9">
    <source>
        <dbReference type="Pfam" id="PF00133"/>
    </source>
</evidence>
<comment type="subcellular location">
    <subcellularLocation>
        <location evidence="8">Cytoplasm</location>
    </subcellularLocation>
</comment>
<evidence type="ECO:0000256" key="8">
    <source>
        <dbReference type="HAMAP-Rule" id="MF_02005"/>
    </source>
</evidence>
<dbReference type="RefSeq" id="WP_322777327.1">
    <property type="nucleotide sequence ID" value="NZ_JARJFB010000134.1"/>
</dbReference>
<comment type="domain">
    <text evidence="8">ValRS has two distinct active sites: one for aminoacylation and one for editing. The misactivated threonine is translocated from the active site to the editing site.</text>
</comment>
<dbReference type="Pfam" id="PF00133">
    <property type="entry name" value="tRNA-synt_1"/>
    <property type="match status" value="1"/>
</dbReference>
<evidence type="ECO:0000256" key="2">
    <source>
        <dbReference type="ARBA" id="ARBA00022598"/>
    </source>
</evidence>
<dbReference type="PRINTS" id="PR00986">
    <property type="entry name" value="TRNASYNTHVAL"/>
</dbReference>
<keyword evidence="6 8" id="KW-0030">Aminoacyl-tRNA synthetase</keyword>
<dbReference type="PANTHER" id="PTHR11946">
    <property type="entry name" value="VALYL-TRNA SYNTHETASES"/>
    <property type="match status" value="1"/>
</dbReference>
<keyword evidence="5 8" id="KW-0648">Protein biosynthesis</keyword>
<dbReference type="GO" id="GO:0016874">
    <property type="term" value="F:ligase activity"/>
    <property type="evidence" value="ECO:0007669"/>
    <property type="project" value="UniProtKB-KW"/>
</dbReference>
<dbReference type="Proteomes" id="UP001291687">
    <property type="component" value="Unassembled WGS sequence"/>
</dbReference>
<evidence type="ECO:0000256" key="5">
    <source>
        <dbReference type="ARBA" id="ARBA00022917"/>
    </source>
</evidence>